<dbReference type="Proteomes" id="UP000094067">
    <property type="component" value="Unassembled WGS sequence"/>
</dbReference>
<dbReference type="AlphaFoldDB" id="A0A1E3A9W4"/>
<name>A0A1E3A9W4_9FIRM</name>
<dbReference type="PANTHER" id="PTHR43415:SF3">
    <property type="entry name" value="GNAT-FAMILY ACETYLTRANSFERASE"/>
    <property type="match status" value="1"/>
</dbReference>
<protein>
    <submittedName>
        <fullName evidence="2">Spermidine N(1)-acetyltransferase</fullName>
        <ecNumber evidence="2">2.3.1.57</ecNumber>
    </submittedName>
</protein>
<dbReference type="Gene3D" id="3.40.630.30">
    <property type="match status" value="1"/>
</dbReference>
<dbReference type="GO" id="GO:0004145">
    <property type="term" value="F:diamine N-acetyltransferase activity"/>
    <property type="evidence" value="ECO:0007669"/>
    <property type="project" value="UniProtKB-EC"/>
</dbReference>
<evidence type="ECO:0000313" key="3">
    <source>
        <dbReference type="Proteomes" id="UP000094067"/>
    </source>
</evidence>
<dbReference type="EMBL" id="MCGH01000002">
    <property type="protein sequence ID" value="ODM05543.1"/>
    <property type="molecule type" value="Genomic_DNA"/>
</dbReference>
<comment type="caution">
    <text evidence="2">The sequence shown here is derived from an EMBL/GenBank/DDBJ whole genome shotgun (WGS) entry which is preliminary data.</text>
</comment>
<dbReference type="PROSITE" id="PS51186">
    <property type="entry name" value="GNAT"/>
    <property type="match status" value="1"/>
</dbReference>
<sequence length="176" mass="20014">MEEKIDLGPVYLRPITMDDTERIVGWRNSDRVRKNFIFQKPFTVQGHIEWMETKVASGEVVQFILCETEGDRPVGSVYFRDIDRENNRAEYGIFIGEEDAAGKGYGTLAAKGAVCYARDKMGLHKLMLRVFADNTAAVRSYEKAGFVKEAFLKDEIKGNDGYRDLILMACLFPENP</sequence>
<organism evidence="2 3">
    <name type="scientific">Eisenbergiella tayi</name>
    <dbReference type="NCBI Taxonomy" id="1432052"/>
    <lineage>
        <taxon>Bacteria</taxon>
        <taxon>Bacillati</taxon>
        <taxon>Bacillota</taxon>
        <taxon>Clostridia</taxon>
        <taxon>Lachnospirales</taxon>
        <taxon>Lachnospiraceae</taxon>
        <taxon>Eisenbergiella</taxon>
    </lineage>
</organism>
<evidence type="ECO:0000313" key="2">
    <source>
        <dbReference type="EMBL" id="ODM05543.1"/>
    </source>
</evidence>
<dbReference type="PANTHER" id="PTHR43415">
    <property type="entry name" value="SPERMIDINE N(1)-ACETYLTRANSFERASE"/>
    <property type="match status" value="1"/>
</dbReference>
<evidence type="ECO:0000259" key="1">
    <source>
        <dbReference type="PROSITE" id="PS51186"/>
    </source>
</evidence>
<dbReference type="RefSeq" id="WP_165870698.1">
    <property type="nucleotide sequence ID" value="NZ_DBGDOY010000043.1"/>
</dbReference>
<dbReference type="EC" id="2.3.1.57" evidence="2"/>
<keyword evidence="2" id="KW-0012">Acyltransferase</keyword>
<feature type="domain" description="N-acetyltransferase" evidence="1">
    <location>
        <begin position="10"/>
        <end position="173"/>
    </location>
</feature>
<gene>
    <name evidence="2" type="primary">speG</name>
    <name evidence="2" type="ORF">BEI61_01432</name>
</gene>
<dbReference type="SUPFAM" id="SSF55729">
    <property type="entry name" value="Acyl-CoA N-acyltransferases (Nat)"/>
    <property type="match status" value="1"/>
</dbReference>
<accession>A0A1E3A9W4</accession>
<dbReference type="InterPro" id="IPR000182">
    <property type="entry name" value="GNAT_dom"/>
</dbReference>
<dbReference type="InterPro" id="IPR016181">
    <property type="entry name" value="Acyl_CoA_acyltransferase"/>
</dbReference>
<reference evidence="2 3" key="1">
    <citation type="submission" date="2016-07" db="EMBL/GenBank/DDBJ databases">
        <title>Characterization of isolates of Eisenbergiella tayi derived from blood cultures, using whole genome sequencing.</title>
        <authorList>
            <person name="Burdz T."/>
            <person name="Wiebe D."/>
            <person name="Huynh C."/>
            <person name="Bernard K."/>
        </authorList>
    </citation>
    <scope>NUCLEOTIDE SEQUENCE [LARGE SCALE GENOMIC DNA]</scope>
    <source>
        <strain evidence="2 3">NML 110608</strain>
    </source>
</reference>
<keyword evidence="2" id="KW-0808">Transferase</keyword>
<dbReference type="Pfam" id="PF13302">
    <property type="entry name" value="Acetyltransf_3"/>
    <property type="match status" value="1"/>
</dbReference>
<proteinExistence type="predicted"/>